<evidence type="ECO:0000256" key="3">
    <source>
        <dbReference type="ARBA" id="ARBA00022801"/>
    </source>
</evidence>
<dbReference type="EMBL" id="CAJRAY010000026">
    <property type="protein sequence ID" value="CAG5082746.1"/>
    <property type="molecule type" value="Genomic_DNA"/>
</dbReference>
<dbReference type="InterPro" id="IPR001818">
    <property type="entry name" value="Pept_M10_metallopeptidase"/>
</dbReference>
<evidence type="ECO:0000256" key="2">
    <source>
        <dbReference type="ARBA" id="ARBA00022723"/>
    </source>
</evidence>
<reference evidence="6 7" key="1">
    <citation type="submission" date="2021-04" db="EMBL/GenBank/DDBJ databases">
        <authorList>
            <person name="Rakotoarivonina H."/>
        </authorList>
    </citation>
    <scope>NUCLEOTIDE SEQUENCE [LARGE SCALE GENOMIC DNA]</scope>
    <source>
        <strain evidence="6 7">XE</strain>
    </source>
</reference>
<sequence>MKKVVSMLLISVFAFVLTGGNAMAYQYFNFYRMEGGISEGHYSIQTSVTVVYNGKTYYIMRAFNNAFTDWRQRSIANLVSGNLTDAKVVAYSVDLDDKHLYGICIWYKGSTRMDIPNDHWTKAYIALNLKGIDYHQLTETEYTAVAAHEIGHAFGLAHDVGTAQKPKIMDEAFLVKGWYVPQDDDVTGVRKLYEL</sequence>
<evidence type="ECO:0000256" key="1">
    <source>
        <dbReference type="ARBA" id="ARBA00022670"/>
    </source>
</evidence>
<keyword evidence="7" id="KW-1185">Reference proteome</keyword>
<evidence type="ECO:0000256" key="4">
    <source>
        <dbReference type="ARBA" id="ARBA00022833"/>
    </source>
</evidence>
<dbReference type="RefSeq" id="WP_213483901.1">
    <property type="nucleotide sequence ID" value="NZ_CAJRAY010000026.1"/>
</dbReference>
<feature type="domain" description="Peptidase M10 metallopeptidase" evidence="5">
    <location>
        <begin position="108"/>
        <end position="193"/>
    </location>
</feature>
<proteinExistence type="predicted"/>
<protein>
    <recommendedName>
        <fullName evidence="5">Peptidase M10 metallopeptidase domain-containing protein</fullName>
    </recommendedName>
</protein>
<gene>
    <name evidence="6" type="primary">txxe 1479</name>
    <name evidence="6" type="ORF">TXXE_06320</name>
</gene>
<keyword evidence="2" id="KW-0479">Metal-binding</keyword>
<comment type="caution">
    <text evidence="6">The sequence shown here is derived from an EMBL/GenBank/DDBJ whole genome shotgun (WGS) entry which is preliminary data.</text>
</comment>
<dbReference type="Gene3D" id="3.40.390.10">
    <property type="entry name" value="Collagenase (Catalytic Domain)"/>
    <property type="match status" value="1"/>
</dbReference>
<keyword evidence="1" id="KW-0645">Protease</keyword>
<name>A0ABN7RPF2_THEXY</name>
<dbReference type="Pfam" id="PF00413">
    <property type="entry name" value="Peptidase_M10"/>
    <property type="match status" value="1"/>
</dbReference>
<dbReference type="Proteomes" id="UP000681526">
    <property type="component" value="Unassembled WGS sequence"/>
</dbReference>
<dbReference type="InterPro" id="IPR024079">
    <property type="entry name" value="MetalloPept_cat_dom_sf"/>
</dbReference>
<evidence type="ECO:0000313" key="6">
    <source>
        <dbReference type="EMBL" id="CAG5082746.1"/>
    </source>
</evidence>
<keyword evidence="4" id="KW-0862">Zinc</keyword>
<dbReference type="SUPFAM" id="SSF55486">
    <property type="entry name" value="Metalloproteases ('zincins'), catalytic domain"/>
    <property type="match status" value="1"/>
</dbReference>
<evidence type="ECO:0000313" key="7">
    <source>
        <dbReference type="Proteomes" id="UP000681526"/>
    </source>
</evidence>
<organism evidence="6 7">
    <name type="scientific">Thermobacillus xylanilyticus</name>
    <dbReference type="NCBI Taxonomy" id="76633"/>
    <lineage>
        <taxon>Bacteria</taxon>
        <taxon>Bacillati</taxon>
        <taxon>Bacillota</taxon>
        <taxon>Bacilli</taxon>
        <taxon>Bacillales</taxon>
        <taxon>Paenibacillaceae</taxon>
        <taxon>Thermobacillus</taxon>
    </lineage>
</organism>
<keyword evidence="3" id="KW-0378">Hydrolase</keyword>
<evidence type="ECO:0000259" key="5">
    <source>
        <dbReference type="Pfam" id="PF00413"/>
    </source>
</evidence>
<accession>A0ABN7RPF2</accession>